<keyword evidence="2" id="KW-1185">Reference proteome</keyword>
<dbReference type="Proteomes" id="UP000321832">
    <property type="component" value="Unassembled WGS sequence"/>
</dbReference>
<evidence type="ECO:0000313" key="2">
    <source>
        <dbReference type="Proteomes" id="UP000321832"/>
    </source>
</evidence>
<proteinExistence type="predicted"/>
<protein>
    <submittedName>
        <fullName evidence="1">Uncharacterized protein</fullName>
    </submittedName>
</protein>
<dbReference type="EMBL" id="VOPW01000001">
    <property type="protein sequence ID" value="TXC65243.1"/>
    <property type="molecule type" value="Genomic_DNA"/>
</dbReference>
<name>A0A5C6TXH4_9BURK</name>
<organism evidence="1 2">
    <name type="scientific">Piscinibacter aquaticus</name>
    <dbReference type="NCBI Taxonomy" id="392597"/>
    <lineage>
        <taxon>Bacteria</taxon>
        <taxon>Pseudomonadati</taxon>
        <taxon>Pseudomonadota</taxon>
        <taxon>Betaproteobacteria</taxon>
        <taxon>Burkholderiales</taxon>
        <taxon>Sphaerotilaceae</taxon>
        <taxon>Piscinibacter</taxon>
    </lineage>
</organism>
<gene>
    <name evidence="1" type="ORF">FSC37_01230</name>
</gene>
<accession>A0A5C6TXH4</accession>
<sequence length="198" mass="21395">MVPTLTEEIAAAAARLVVEEGMEYGPAKRKAAKALGRHSVRPAEMPANEAVEDEVRAYLQLFCADTQPEELRALRAVAAQWMERPAPLRPHLAGAVWRGTATRLSAVHLQLYCDDSKQAEIFLIDLGVPYDVGSRPGPRGESVDVLTVSSPSRELGEVVTVHLTVLDHDDLRGALKPDARGLSACGDLPALRRLMAAS</sequence>
<reference evidence="1 2" key="1">
    <citation type="submission" date="2019-08" db="EMBL/GenBank/DDBJ databases">
        <authorList>
            <person name="Khan S.A."/>
            <person name="Jeon C.O."/>
            <person name="Jeong S.E."/>
        </authorList>
    </citation>
    <scope>NUCLEOTIDE SEQUENCE [LARGE SCALE GENOMIC DNA]</scope>
    <source>
        <strain evidence="2">IMCC1728</strain>
    </source>
</reference>
<evidence type="ECO:0000313" key="1">
    <source>
        <dbReference type="EMBL" id="TXC65243.1"/>
    </source>
</evidence>
<dbReference type="AlphaFoldDB" id="A0A5C6TXH4"/>
<comment type="caution">
    <text evidence="1">The sequence shown here is derived from an EMBL/GenBank/DDBJ whole genome shotgun (WGS) entry which is preliminary data.</text>
</comment>